<comment type="caution">
    <text evidence="11">The sequence shown here is derived from an EMBL/GenBank/DDBJ whole genome shotgun (WGS) entry which is preliminary data.</text>
</comment>
<evidence type="ECO:0000256" key="2">
    <source>
        <dbReference type="ARBA" id="ARBA00022475"/>
    </source>
</evidence>
<dbReference type="InterPro" id="IPR007891">
    <property type="entry name" value="CHASE3"/>
</dbReference>
<dbReference type="PROSITE" id="PS50111">
    <property type="entry name" value="CHEMOTAXIS_TRANSDUC_2"/>
    <property type="match status" value="1"/>
</dbReference>
<keyword evidence="2" id="KW-1003">Cell membrane</keyword>
<dbReference type="Gene3D" id="6.10.340.10">
    <property type="match status" value="1"/>
</dbReference>
<keyword evidence="8" id="KW-0812">Transmembrane</keyword>
<dbReference type="SMART" id="SM00304">
    <property type="entry name" value="HAMP"/>
    <property type="match status" value="1"/>
</dbReference>
<dbReference type="SUPFAM" id="SSF58104">
    <property type="entry name" value="Methyl-accepting chemotaxis protein (MCP) signaling domain"/>
    <property type="match status" value="1"/>
</dbReference>
<evidence type="ECO:0000256" key="4">
    <source>
        <dbReference type="ARBA" id="ARBA00023224"/>
    </source>
</evidence>
<keyword evidence="3 8" id="KW-0472">Membrane</keyword>
<feature type="transmembrane region" description="Helical" evidence="8">
    <location>
        <begin position="29"/>
        <end position="53"/>
    </location>
</feature>
<keyword evidence="8" id="KW-1133">Transmembrane helix</keyword>
<keyword evidence="4 6" id="KW-0807">Transducer</keyword>
<dbReference type="Pfam" id="PF00672">
    <property type="entry name" value="HAMP"/>
    <property type="match status" value="1"/>
</dbReference>
<feature type="domain" description="Methyl-accepting transducer" evidence="9">
    <location>
        <begin position="300"/>
        <end position="536"/>
    </location>
</feature>
<feature type="compositionally biased region" description="Polar residues" evidence="7">
    <location>
        <begin position="324"/>
        <end position="334"/>
    </location>
</feature>
<comment type="subcellular location">
    <subcellularLocation>
        <location evidence="1">Cell membrane</location>
    </subcellularLocation>
</comment>
<feature type="domain" description="HAMP" evidence="10">
    <location>
        <begin position="228"/>
        <end position="281"/>
    </location>
</feature>
<dbReference type="PROSITE" id="PS50885">
    <property type="entry name" value="HAMP"/>
    <property type="match status" value="1"/>
</dbReference>
<evidence type="ECO:0000313" key="11">
    <source>
        <dbReference type="EMBL" id="GAE35639.1"/>
    </source>
</evidence>
<name>W4QWD6_HALA3</name>
<evidence type="ECO:0000259" key="9">
    <source>
        <dbReference type="PROSITE" id="PS50111"/>
    </source>
</evidence>
<feature type="transmembrane region" description="Helical" evidence="8">
    <location>
        <begin position="209"/>
        <end position="231"/>
    </location>
</feature>
<evidence type="ECO:0000256" key="3">
    <source>
        <dbReference type="ARBA" id="ARBA00023136"/>
    </source>
</evidence>
<evidence type="ECO:0000259" key="10">
    <source>
        <dbReference type="PROSITE" id="PS50885"/>
    </source>
</evidence>
<dbReference type="GO" id="GO:0006935">
    <property type="term" value="P:chemotaxis"/>
    <property type="evidence" value="ECO:0007669"/>
    <property type="project" value="InterPro"/>
</dbReference>
<dbReference type="InterPro" id="IPR004090">
    <property type="entry name" value="Chemotax_Me-accpt_rcpt"/>
</dbReference>
<dbReference type="RefSeq" id="WP_035665136.1">
    <property type="nucleotide sequence ID" value="NZ_BAUV01000021.1"/>
</dbReference>
<dbReference type="GO" id="GO:0007165">
    <property type="term" value="P:signal transduction"/>
    <property type="evidence" value="ECO:0007669"/>
    <property type="project" value="UniProtKB-KW"/>
</dbReference>
<evidence type="ECO:0000256" key="5">
    <source>
        <dbReference type="ARBA" id="ARBA00029447"/>
    </source>
</evidence>
<protein>
    <submittedName>
        <fullName evidence="11">Methyl-accepting chemotaxis protein</fullName>
    </submittedName>
</protein>
<dbReference type="eggNOG" id="COG0840">
    <property type="taxonomic scope" value="Bacteria"/>
</dbReference>
<keyword evidence="12" id="KW-1185">Reference proteome</keyword>
<dbReference type="GO" id="GO:0004888">
    <property type="term" value="F:transmembrane signaling receptor activity"/>
    <property type="evidence" value="ECO:0007669"/>
    <property type="project" value="InterPro"/>
</dbReference>
<dbReference type="Gene3D" id="1.10.287.950">
    <property type="entry name" value="Methyl-accepting chemotaxis protein"/>
    <property type="match status" value="1"/>
</dbReference>
<dbReference type="InterPro" id="IPR003660">
    <property type="entry name" value="HAMP_dom"/>
</dbReference>
<dbReference type="EMBL" id="BAUV01000021">
    <property type="protein sequence ID" value="GAE35639.1"/>
    <property type="molecule type" value="Genomic_DNA"/>
</dbReference>
<reference evidence="11 12" key="1">
    <citation type="journal article" date="2014" name="Genome Announc.">
        <title>Draft Genome Sequences of Three Alkaliphilic Bacillus Strains, Bacillus wakoensis JCM 9140T, Bacillus akibai JCM 9157T, and Bacillus hemicellulosilyticus JCM 9152T.</title>
        <authorList>
            <person name="Yuki M."/>
            <person name="Oshima K."/>
            <person name="Suda W."/>
            <person name="Oshida Y."/>
            <person name="Kitamura K."/>
            <person name="Iida T."/>
            <person name="Hattori M."/>
            <person name="Ohkuma M."/>
        </authorList>
    </citation>
    <scope>NUCLEOTIDE SEQUENCE [LARGE SCALE GENOMIC DNA]</scope>
    <source>
        <strain evidence="11 12">JCM 9157</strain>
    </source>
</reference>
<evidence type="ECO:0000256" key="7">
    <source>
        <dbReference type="SAM" id="MobiDB-lite"/>
    </source>
</evidence>
<dbReference type="CDD" id="cd11386">
    <property type="entry name" value="MCP_signal"/>
    <property type="match status" value="1"/>
</dbReference>
<gene>
    <name evidence="11" type="ORF">JCM9157_2756</name>
</gene>
<dbReference type="AlphaFoldDB" id="W4QWD6"/>
<proteinExistence type="inferred from homology"/>
<dbReference type="Proteomes" id="UP000018896">
    <property type="component" value="Unassembled WGS sequence"/>
</dbReference>
<dbReference type="PANTHER" id="PTHR32089">
    <property type="entry name" value="METHYL-ACCEPTING CHEMOTAXIS PROTEIN MCPB"/>
    <property type="match status" value="1"/>
</dbReference>
<organism evidence="11 12">
    <name type="scientific">Halalkalibacter akibai (strain ATCC 43226 / DSM 21942 / CIP 109018 / JCM 9157 / 1139)</name>
    <name type="common">Bacillus akibai</name>
    <dbReference type="NCBI Taxonomy" id="1236973"/>
    <lineage>
        <taxon>Bacteria</taxon>
        <taxon>Bacillati</taxon>
        <taxon>Bacillota</taxon>
        <taxon>Bacilli</taxon>
        <taxon>Bacillales</taxon>
        <taxon>Bacillaceae</taxon>
        <taxon>Halalkalibacter</taxon>
    </lineage>
</organism>
<dbReference type="Pfam" id="PF05227">
    <property type="entry name" value="CHASE3"/>
    <property type="match status" value="1"/>
</dbReference>
<dbReference type="OrthoDB" id="107771at2"/>
<dbReference type="SMART" id="SM00283">
    <property type="entry name" value="MA"/>
    <property type="match status" value="1"/>
</dbReference>
<comment type="similarity">
    <text evidence="5">Belongs to the methyl-accepting chemotaxis (MCP) protein family.</text>
</comment>
<dbReference type="InterPro" id="IPR004089">
    <property type="entry name" value="MCPsignal_dom"/>
</dbReference>
<dbReference type="STRING" id="1236973.JCM9157_2756"/>
<feature type="region of interest" description="Disordered" evidence="7">
    <location>
        <begin position="294"/>
        <end position="335"/>
    </location>
</feature>
<dbReference type="PRINTS" id="PR00260">
    <property type="entry name" value="CHEMTRNSDUCR"/>
</dbReference>
<evidence type="ECO:0000256" key="6">
    <source>
        <dbReference type="PROSITE-ProRule" id="PRU00284"/>
    </source>
</evidence>
<evidence type="ECO:0000313" key="12">
    <source>
        <dbReference type="Proteomes" id="UP000018896"/>
    </source>
</evidence>
<feature type="region of interest" description="Disordered" evidence="7">
    <location>
        <begin position="1"/>
        <end position="25"/>
    </location>
</feature>
<feature type="compositionally biased region" description="Low complexity" evidence="7">
    <location>
        <begin position="294"/>
        <end position="316"/>
    </location>
</feature>
<evidence type="ECO:0000256" key="8">
    <source>
        <dbReference type="SAM" id="Phobius"/>
    </source>
</evidence>
<dbReference type="GO" id="GO:0005886">
    <property type="term" value="C:plasma membrane"/>
    <property type="evidence" value="ECO:0007669"/>
    <property type="project" value="UniProtKB-SubCell"/>
</dbReference>
<dbReference type="PANTHER" id="PTHR32089:SF114">
    <property type="entry name" value="METHYL-ACCEPTING CHEMOTAXIS PROTEIN MCPB"/>
    <property type="match status" value="1"/>
</dbReference>
<evidence type="ECO:0000256" key="1">
    <source>
        <dbReference type="ARBA" id="ARBA00004236"/>
    </source>
</evidence>
<feature type="compositionally biased region" description="Basic residues" evidence="7">
    <location>
        <begin position="1"/>
        <end position="14"/>
    </location>
</feature>
<dbReference type="CDD" id="cd06225">
    <property type="entry name" value="HAMP"/>
    <property type="match status" value="1"/>
</dbReference>
<accession>W4QWD6</accession>
<sequence length="586" mass="64176">MKRLRNKVQKKKTGEKKQSTPKVGFSSSLGLKLITAFITVAFLFAVVTVYTTFKMEQVTNAYQNITEVEDKIRVNVLKIEAGVNRQNSDLRGYLLTGDREQLNRFYLVNHEINQNIEETLEMTQHDVAIEQLHKLSELNAQFLQESNQVINRFRLDPERAIIEANEQVIPISYVMSDETAEFTAEITKYMESVVAFARTTADQARLSTIIGGIVAGTIALGLGVMFSRLIVKPLTSLTLMAQRVASGDLTGTNVNIKSKDEIGKLYTSFENMRLSLRKLIEQVSTSSDQVAASSEELSASAEQTALATEQTASATEDISKGSEEQTAAASQSVQALEEMTKGLQKMVTSSSHIEQQSNHSLSFAVDGGELVEQTVSSMESIDRSVENSDNAIHLLSERGAEIGSILSVIRGIADQTNLLALNAAIEAARAGEHGKGFAVVADEVRKLAEQSSQSTVKIDALIKDMEKETANSVHMMALVKDEVKQGKEVAQITKEKFDAIMKAIKEMTVQINEMNQTVHNLSGQSDRVLESVDMMSSIAKVTTDHSGSVSAAAQETMASMEEITSSANSLTNMAEELQELIRAFKI</sequence>
<dbReference type="Pfam" id="PF00015">
    <property type="entry name" value="MCPsignal"/>
    <property type="match status" value="1"/>
</dbReference>